<keyword evidence="9" id="KW-0443">Lipid metabolism</keyword>
<dbReference type="Pfam" id="PF02770">
    <property type="entry name" value="Acyl-CoA_dh_M"/>
    <property type="match status" value="1"/>
</dbReference>
<dbReference type="Pfam" id="PF22924">
    <property type="entry name" value="ACOX_C_alpha1"/>
    <property type="match status" value="1"/>
</dbReference>
<dbReference type="InterPro" id="IPR009100">
    <property type="entry name" value="AcylCoA_DH/oxidase_NM_dom_sf"/>
</dbReference>
<evidence type="ECO:0000256" key="2">
    <source>
        <dbReference type="ARBA" id="ARBA00004275"/>
    </source>
</evidence>
<dbReference type="EC" id="1.3.3.6" evidence="4"/>
<dbReference type="InterPro" id="IPR002655">
    <property type="entry name" value="Acyl-CoA_oxidase_C"/>
</dbReference>
<dbReference type="InterPro" id="IPR013786">
    <property type="entry name" value="AcylCoA_DH/ox_N"/>
</dbReference>
<dbReference type="FunFam" id="1.20.140.10:FF:000010">
    <property type="entry name" value="Acyl-coenzyme A oxidase"/>
    <property type="match status" value="1"/>
</dbReference>
<dbReference type="RefSeq" id="WP_126704388.1">
    <property type="nucleotide sequence ID" value="NZ_CP034593.1"/>
</dbReference>
<dbReference type="GO" id="GO:0033540">
    <property type="term" value="P:fatty acid beta-oxidation using acyl-CoA oxidase"/>
    <property type="evidence" value="ECO:0007669"/>
    <property type="project" value="TreeGrafter"/>
</dbReference>
<dbReference type="Proteomes" id="UP000280344">
    <property type="component" value="Chromosome"/>
</dbReference>
<dbReference type="InterPro" id="IPR036250">
    <property type="entry name" value="AcylCo_DH-like_C"/>
</dbReference>
<sequence length="724" mass="79609">MTTTLPPVPTGANDAGAVANATGPISANESSESPTESHLHVDDDHRIDINGLTKVLDGRWRDMRDYGRSIAADPDFARPMNISKEDHRELTLRRLKKLAERNWSEQMLPKSLGGTNNPGGNLAAFEELVAGDPSVQIKAGVQFGLFASAILHLGTEEHHKKWLAPTMSLDLPGVYAMTEIGHGSDVSAVGTTATYDPETEEFVIDTPFRAATKEFLGNAALHGHAAVVFAHLITNGVNHGVHCFFVPIREDGKILPGVSVEDDGEKGGLNGIDNGRLAFDHVRVPRTNLLNRYGDVAADGTYSSDIASPGRRFFTMLTTLVQGRVSLSGAAINAAELALGIAVTYATQRRQFADFTGINEVVLLDYQLHQKRLFPLLARTYASAFAQEDLLQAFHEVFSGEGDTEDNRIDLETMAAALKPTSSWLALDTIQACREACGGAGYMAENRLVGLHDDLDVYATFEGDNHVLLQLVGKRLLGEYANSMKDMDTGNVTKFIASRAETISTRHTPWRRLLQSAADLGSVRRTAASLRDPSLQVELISSRAEGLIEELSLDLRQASSMSKQDAAALVNSHQAELIDAAKAHVDLILLTAFNNGLEKIEDKETKAVLVRLRDLFALTTIKRELAWYLMHGHLSHGRARTLDDYINRLLTKIRPHALDLVAAFGYTQEHWRAPISSGLERQRQEEAADYYRRHRASNDAPIDEKVLYKREQDAKKKAERNKAS</sequence>
<evidence type="ECO:0000259" key="15">
    <source>
        <dbReference type="Pfam" id="PF22924"/>
    </source>
</evidence>
<evidence type="ECO:0000256" key="8">
    <source>
        <dbReference type="ARBA" id="ARBA00023002"/>
    </source>
</evidence>
<dbReference type="InterPro" id="IPR046373">
    <property type="entry name" value="Acyl-CoA_Oxase/DH_mid-dom_sf"/>
</dbReference>
<dbReference type="EMBL" id="CP034593">
    <property type="protein sequence ID" value="AZQ77585.1"/>
    <property type="molecule type" value="Genomic_DNA"/>
</dbReference>
<dbReference type="PIRSF" id="PIRSF000168">
    <property type="entry name" value="Acyl-CoA_oxidase"/>
    <property type="match status" value="1"/>
</dbReference>
<feature type="compositionally biased region" description="Polar residues" evidence="11">
    <location>
        <begin position="23"/>
        <end position="34"/>
    </location>
</feature>
<name>A0A3Q9G500_9ACTO</name>
<dbReference type="PANTHER" id="PTHR10909">
    <property type="entry name" value="ELECTRON TRANSPORT OXIDOREDUCTASE"/>
    <property type="match status" value="1"/>
</dbReference>
<feature type="region of interest" description="Disordered" evidence="11">
    <location>
        <begin position="702"/>
        <end position="724"/>
    </location>
</feature>
<evidence type="ECO:0000256" key="7">
    <source>
        <dbReference type="ARBA" id="ARBA00022832"/>
    </source>
</evidence>
<dbReference type="Pfam" id="PF02771">
    <property type="entry name" value="Acyl-CoA_dh_N"/>
    <property type="match status" value="1"/>
</dbReference>
<evidence type="ECO:0000256" key="9">
    <source>
        <dbReference type="ARBA" id="ARBA00023098"/>
    </source>
</evidence>
<evidence type="ECO:0000313" key="17">
    <source>
        <dbReference type="Proteomes" id="UP000280344"/>
    </source>
</evidence>
<comment type="cofactor">
    <cofactor evidence="1">
        <name>FAD</name>
        <dbReference type="ChEBI" id="CHEBI:57692"/>
    </cofactor>
</comment>
<dbReference type="KEGG" id="flh:EJ997_09805"/>
<comment type="similarity">
    <text evidence="3">Belongs to the acyl-CoA oxidase family.</text>
</comment>
<feature type="domain" description="Acyl-CoA dehydrogenase/oxidase N-terminal" evidence="14">
    <location>
        <begin position="89"/>
        <end position="168"/>
    </location>
</feature>
<dbReference type="SUPFAM" id="SSF56645">
    <property type="entry name" value="Acyl-CoA dehydrogenase NM domain-like"/>
    <property type="match status" value="1"/>
</dbReference>
<keyword evidence="8" id="KW-0560">Oxidoreductase</keyword>
<dbReference type="GO" id="GO:0055088">
    <property type="term" value="P:lipid homeostasis"/>
    <property type="evidence" value="ECO:0007669"/>
    <property type="project" value="TreeGrafter"/>
</dbReference>
<proteinExistence type="inferred from homology"/>
<organism evidence="16 17">
    <name type="scientific">Flaviflexus ciconiae</name>
    <dbReference type="NCBI Taxonomy" id="2496867"/>
    <lineage>
        <taxon>Bacteria</taxon>
        <taxon>Bacillati</taxon>
        <taxon>Actinomycetota</taxon>
        <taxon>Actinomycetes</taxon>
        <taxon>Actinomycetales</taxon>
        <taxon>Actinomycetaceae</taxon>
        <taxon>Flaviflexus</taxon>
    </lineage>
</organism>
<dbReference type="Gene3D" id="1.20.140.10">
    <property type="entry name" value="Butyryl-CoA Dehydrogenase, subunit A, domain 3"/>
    <property type="match status" value="2"/>
</dbReference>
<dbReference type="InterPro" id="IPR037069">
    <property type="entry name" value="AcylCoA_DH/ox_N_sf"/>
</dbReference>
<evidence type="ECO:0000256" key="10">
    <source>
        <dbReference type="ARBA" id="ARBA00023140"/>
    </source>
</evidence>
<keyword evidence="17" id="KW-1185">Reference proteome</keyword>
<gene>
    <name evidence="16" type="ORF">EJ997_09805</name>
</gene>
<evidence type="ECO:0000256" key="5">
    <source>
        <dbReference type="ARBA" id="ARBA00022630"/>
    </source>
</evidence>
<dbReference type="Gene3D" id="2.40.110.10">
    <property type="entry name" value="Butyryl-CoA Dehydrogenase, subunit A, domain 2"/>
    <property type="match status" value="1"/>
</dbReference>
<dbReference type="Gene3D" id="1.10.540.10">
    <property type="entry name" value="Acyl-CoA dehydrogenase/oxidase, N-terminal domain"/>
    <property type="match status" value="1"/>
</dbReference>
<feature type="domain" description="Acyl-CoA oxidase/dehydrogenase middle" evidence="13">
    <location>
        <begin position="175"/>
        <end position="282"/>
    </location>
</feature>
<keyword evidence="10" id="KW-0576">Peroxisome</keyword>
<feature type="domain" description="Acyl-CoA oxidase C-terminal" evidence="12">
    <location>
        <begin position="533"/>
        <end position="675"/>
    </location>
</feature>
<dbReference type="GO" id="GO:0005504">
    <property type="term" value="F:fatty acid binding"/>
    <property type="evidence" value="ECO:0007669"/>
    <property type="project" value="TreeGrafter"/>
</dbReference>
<dbReference type="FunFam" id="2.40.110.10:FF:000005">
    <property type="entry name" value="Acyl-coenzyme A oxidase"/>
    <property type="match status" value="1"/>
</dbReference>
<dbReference type="InterPro" id="IPR012258">
    <property type="entry name" value="Acyl-CoA_oxidase"/>
</dbReference>
<protein>
    <recommendedName>
        <fullName evidence="4">acyl-CoA oxidase</fullName>
        <ecNumber evidence="4">1.3.3.6</ecNumber>
    </recommendedName>
</protein>
<evidence type="ECO:0000256" key="4">
    <source>
        <dbReference type="ARBA" id="ARBA00012870"/>
    </source>
</evidence>
<evidence type="ECO:0000256" key="1">
    <source>
        <dbReference type="ARBA" id="ARBA00001974"/>
    </source>
</evidence>
<evidence type="ECO:0000259" key="13">
    <source>
        <dbReference type="Pfam" id="PF02770"/>
    </source>
</evidence>
<reference evidence="16 17" key="1">
    <citation type="submission" date="2018-12" db="EMBL/GenBank/DDBJ databases">
        <title>Complete genome sequence of Flaviflexus sp. H23T48.</title>
        <authorList>
            <person name="Bae J.-W."/>
            <person name="Lee J.-Y."/>
        </authorList>
    </citation>
    <scope>NUCLEOTIDE SEQUENCE [LARGE SCALE GENOMIC DNA]</scope>
    <source>
        <strain evidence="16 17">H23T48</strain>
    </source>
</reference>
<feature type="domain" description="Acyl-CoA oxidase C-alpha1" evidence="15">
    <location>
        <begin position="318"/>
        <end position="477"/>
    </location>
</feature>
<dbReference type="GO" id="GO:0071949">
    <property type="term" value="F:FAD binding"/>
    <property type="evidence" value="ECO:0007669"/>
    <property type="project" value="InterPro"/>
</dbReference>
<evidence type="ECO:0000256" key="3">
    <source>
        <dbReference type="ARBA" id="ARBA00006288"/>
    </source>
</evidence>
<keyword evidence="6" id="KW-0274">FAD</keyword>
<evidence type="ECO:0000259" key="12">
    <source>
        <dbReference type="Pfam" id="PF01756"/>
    </source>
</evidence>
<feature type="region of interest" description="Disordered" evidence="11">
    <location>
        <begin position="1"/>
        <end position="42"/>
    </location>
</feature>
<dbReference type="FunFam" id="1.20.140.10:FF:000007">
    <property type="entry name" value="Acyl-coenzyme A oxidase"/>
    <property type="match status" value="1"/>
</dbReference>
<dbReference type="InterPro" id="IPR055060">
    <property type="entry name" value="ACOX_C_alpha1"/>
</dbReference>
<dbReference type="AlphaFoldDB" id="A0A3Q9G500"/>
<evidence type="ECO:0000259" key="14">
    <source>
        <dbReference type="Pfam" id="PF02771"/>
    </source>
</evidence>
<dbReference type="OrthoDB" id="1144545at2"/>
<dbReference type="GO" id="GO:0003997">
    <property type="term" value="F:acyl-CoA oxidase activity"/>
    <property type="evidence" value="ECO:0007669"/>
    <property type="project" value="UniProtKB-EC"/>
</dbReference>
<dbReference type="Pfam" id="PF01756">
    <property type="entry name" value="ACOX"/>
    <property type="match status" value="1"/>
</dbReference>
<evidence type="ECO:0000256" key="6">
    <source>
        <dbReference type="ARBA" id="ARBA00022827"/>
    </source>
</evidence>
<keyword evidence="5" id="KW-0285">Flavoprotein</keyword>
<dbReference type="InterPro" id="IPR006091">
    <property type="entry name" value="Acyl-CoA_Oxase/DH_mid-dom"/>
</dbReference>
<evidence type="ECO:0000256" key="11">
    <source>
        <dbReference type="SAM" id="MobiDB-lite"/>
    </source>
</evidence>
<accession>A0A3Q9G500</accession>
<dbReference type="SUPFAM" id="SSF47203">
    <property type="entry name" value="Acyl-CoA dehydrogenase C-terminal domain-like"/>
    <property type="match status" value="2"/>
</dbReference>
<evidence type="ECO:0000313" key="16">
    <source>
        <dbReference type="EMBL" id="AZQ77585.1"/>
    </source>
</evidence>
<keyword evidence="7" id="KW-0276">Fatty acid metabolism</keyword>
<comment type="subcellular location">
    <subcellularLocation>
        <location evidence="2">Peroxisome</location>
    </subcellularLocation>
</comment>